<sequence length="336" mass="38184">MKSLWFRRLVRIEIVLIFLVILAGSVVRMTGSGMGCPDWPKCFGYIVPPTEEGQVLWTAGREYHKGQIIVHDEALYSAASDFVAGEVYDDSNWVKYTKHDYAIFNPVHTWVEYVNRLFGALSGVPMLLLFVMSLISIRKKPLYFVLSALGLFLLGFEAWLGKEVVDGHLIPGQITYHMMGAFAIVMVLVFFLSRLSDHTGERTRFDKWFLPILILLLAQTVLGTQVREQVDALTKQFGHEAGRVGWVDQIDTLIYVHRSLSLLVSAAILWLWYRLKKEGKSYAFTTWTVVMVLCATTSGALLFYFDLPRILQPVHLMLSAGMVATLSWGVFRRKAH</sequence>
<comment type="caution">
    <text evidence="13">The sequence shown here is derived from an EMBL/GenBank/DDBJ whole genome shotgun (WGS) entry which is preliminary data.</text>
</comment>
<keyword evidence="3 12" id="KW-0812">Transmembrane</keyword>
<evidence type="ECO:0000256" key="7">
    <source>
        <dbReference type="ARBA" id="ARBA00023004"/>
    </source>
</evidence>
<accession>A0A6L3ZEL5</accession>
<keyword evidence="7" id="KW-0408">Iron</keyword>
<feature type="transmembrane region" description="Helical" evidence="12">
    <location>
        <begin position="253"/>
        <end position="272"/>
    </location>
</feature>
<reference evidence="13 14" key="1">
    <citation type="submission" date="2019-10" db="EMBL/GenBank/DDBJ databases">
        <title>Genome sequence of Phaeocystidibacter marisrubri JCM30614 (type strain).</title>
        <authorList>
            <person name="Bowman J.P."/>
        </authorList>
    </citation>
    <scope>NUCLEOTIDE SEQUENCE [LARGE SCALE GENOMIC DNA]</scope>
    <source>
        <strain evidence="13 14">JCM 30614</strain>
    </source>
</reference>
<evidence type="ECO:0000256" key="12">
    <source>
        <dbReference type="SAM" id="Phobius"/>
    </source>
</evidence>
<keyword evidence="2" id="KW-1003">Cell membrane</keyword>
<evidence type="ECO:0000256" key="4">
    <source>
        <dbReference type="ARBA" id="ARBA00022723"/>
    </source>
</evidence>
<evidence type="ECO:0000313" key="14">
    <source>
        <dbReference type="Proteomes" id="UP000484164"/>
    </source>
</evidence>
<dbReference type="RefSeq" id="WP_151693323.1">
    <property type="nucleotide sequence ID" value="NZ_BMGX01000001.1"/>
</dbReference>
<evidence type="ECO:0000256" key="1">
    <source>
        <dbReference type="ARBA" id="ARBA00004141"/>
    </source>
</evidence>
<name>A0A6L3ZEL5_9FLAO</name>
<comment type="pathway">
    <text evidence="11">Porphyrin-containing compound metabolism.</text>
</comment>
<evidence type="ECO:0000313" key="13">
    <source>
        <dbReference type="EMBL" id="KAB2815894.1"/>
    </source>
</evidence>
<dbReference type="OrthoDB" id="1447144at2"/>
<feature type="transmembrane region" description="Helical" evidence="12">
    <location>
        <begin position="12"/>
        <end position="31"/>
    </location>
</feature>
<dbReference type="GO" id="GO:0046872">
    <property type="term" value="F:metal ion binding"/>
    <property type="evidence" value="ECO:0007669"/>
    <property type="project" value="UniProtKB-KW"/>
</dbReference>
<gene>
    <name evidence="13" type="ORF">F8C82_09350</name>
</gene>
<dbReference type="EMBL" id="WBVQ01000002">
    <property type="protein sequence ID" value="KAB2815894.1"/>
    <property type="molecule type" value="Genomic_DNA"/>
</dbReference>
<keyword evidence="14" id="KW-1185">Reference proteome</keyword>
<feature type="transmembrane region" description="Helical" evidence="12">
    <location>
        <begin position="284"/>
        <end position="304"/>
    </location>
</feature>
<organism evidence="13 14">
    <name type="scientific">Phaeocystidibacter marisrubri</name>
    <dbReference type="NCBI Taxonomy" id="1577780"/>
    <lineage>
        <taxon>Bacteria</taxon>
        <taxon>Pseudomonadati</taxon>
        <taxon>Bacteroidota</taxon>
        <taxon>Flavobacteriia</taxon>
        <taxon>Flavobacteriales</taxon>
        <taxon>Phaeocystidibacteraceae</taxon>
        <taxon>Phaeocystidibacter</taxon>
    </lineage>
</organism>
<evidence type="ECO:0000256" key="9">
    <source>
        <dbReference type="ARBA" id="ARBA00023136"/>
    </source>
</evidence>
<evidence type="ECO:0000256" key="8">
    <source>
        <dbReference type="ARBA" id="ARBA00023133"/>
    </source>
</evidence>
<dbReference type="InterPro" id="IPR050450">
    <property type="entry name" value="COX15/CtaA_HemeA_synthase"/>
</dbReference>
<dbReference type="Proteomes" id="UP000484164">
    <property type="component" value="Unassembled WGS sequence"/>
</dbReference>
<comment type="subcellular location">
    <subcellularLocation>
        <location evidence="1">Membrane</location>
        <topology evidence="1">Multi-pass membrane protein</topology>
    </subcellularLocation>
</comment>
<protein>
    <submittedName>
        <fullName evidence="13">Heme A synthase</fullName>
    </submittedName>
</protein>
<proteinExistence type="predicted"/>
<feature type="transmembrane region" description="Helical" evidence="12">
    <location>
        <begin position="117"/>
        <end position="135"/>
    </location>
</feature>
<keyword evidence="6" id="KW-0560">Oxidoreductase</keyword>
<dbReference type="PANTHER" id="PTHR35457">
    <property type="entry name" value="HEME A SYNTHASE"/>
    <property type="match status" value="1"/>
</dbReference>
<feature type="transmembrane region" description="Helical" evidence="12">
    <location>
        <begin position="208"/>
        <end position="226"/>
    </location>
</feature>
<dbReference type="InterPro" id="IPR003780">
    <property type="entry name" value="COX15/CtaA_fam"/>
</dbReference>
<feature type="transmembrane region" description="Helical" evidence="12">
    <location>
        <begin position="142"/>
        <end position="162"/>
    </location>
</feature>
<feature type="transmembrane region" description="Helical" evidence="12">
    <location>
        <begin position="310"/>
        <end position="331"/>
    </location>
</feature>
<evidence type="ECO:0000256" key="6">
    <source>
        <dbReference type="ARBA" id="ARBA00023002"/>
    </source>
</evidence>
<keyword evidence="4" id="KW-0479">Metal-binding</keyword>
<dbReference type="GO" id="GO:0016491">
    <property type="term" value="F:oxidoreductase activity"/>
    <property type="evidence" value="ECO:0007669"/>
    <property type="project" value="UniProtKB-KW"/>
</dbReference>
<evidence type="ECO:0000256" key="10">
    <source>
        <dbReference type="ARBA" id="ARBA00023157"/>
    </source>
</evidence>
<dbReference type="Pfam" id="PF02628">
    <property type="entry name" value="COX15-CtaA"/>
    <property type="match status" value="2"/>
</dbReference>
<evidence type="ECO:0000256" key="2">
    <source>
        <dbReference type="ARBA" id="ARBA00022475"/>
    </source>
</evidence>
<keyword evidence="8" id="KW-0350">Heme biosynthesis</keyword>
<dbReference type="GO" id="GO:0006784">
    <property type="term" value="P:heme A biosynthetic process"/>
    <property type="evidence" value="ECO:0007669"/>
    <property type="project" value="InterPro"/>
</dbReference>
<keyword evidence="10" id="KW-1015">Disulfide bond</keyword>
<evidence type="ECO:0000256" key="3">
    <source>
        <dbReference type="ARBA" id="ARBA00022692"/>
    </source>
</evidence>
<keyword evidence="9 12" id="KW-0472">Membrane</keyword>
<dbReference type="AlphaFoldDB" id="A0A6L3ZEL5"/>
<dbReference type="GO" id="GO:0016020">
    <property type="term" value="C:membrane"/>
    <property type="evidence" value="ECO:0007669"/>
    <property type="project" value="UniProtKB-SubCell"/>
</dbReference>
<dbReference type="PANTHER" id="PTHR35457:SF1">
    <property type="entry name" value="HEME A SYNTHASE"/>
    <property type="match status" value="1"/>
</dbReference>
<feature type="transmembrane region" description="Helical" evidence="12">
    <location>
        <begin position="174"/>
        <end position="196"/>
    </location>
</feature>
<keyword evidence="5 12" id="KW-1133">Transmembrane helix</keyword>
<evidence type="ECO:0000256" key="5">
    <source>
        <dbReference type="ARBA" id="ARBA00022989"/>
    </source>
</evidence>
<evidence type="ECO:0000256" key="11">
    <source>
        <dbReference type="ARBA" id="ARBA00023444"/>
    </source>
</evidence>